<feature type="transmembrane region" description="Helical" evidence="8">
    <location>
        <begin position="348"/>
        <end position="366"/>
    </location>
</feature>
<evidence type="ECO:0000256" key="3">
    <source>
        <dbReference type="ARBA" id="ARBA00022679"/>
    </source>
</evidence>
<feature type="transmembrane region" description="Helical" evidence="8">
    <location>
        <begin position="401"/>
        <end position="419"/>
    </location>
</feature>
<reference evidence="9 10" key="1">
    <citation type="submission" date="2020-12" db="EMBL/GenBank/DDBJ databases">
        <title>Olleya sediminilitoris sp. nov., isolated from a tidal flat.</title>
        <authorList>
            <person name="Park S."/>
            <person name="Yoon J.-H."/>
        </authorList>
    </citation>
    <scope>NUCLEOTIDE SEQUENCE [LARGE SCALE GENOMIC DNA]</scope>
    <source>
        <strain evidence="9 10">YSTF-M6</strain>
    </source>
</reference>
<evidence type="ECO:0000256" key="4">
    <source>
        <dbReference type="ARBA" id="ARBA00022692"/>
    </source>
</evidence>
<dbReference type="RefSeq" id="WP_202999600.1">
    <property type="nucleotide sequence ID" value="NZ_JAEMEF010000004.1"/>
</dbReference>
<keyword evidence="5 8" id="KW-1133">Transmembrane helix</keyword>
<evidence type="ECO:0000256" key="6">
    <source>
        <dbReference type="ARBA" id="ARBA00023136"/>
    </source>
</evidence>
<feature type="transmembrane region" description="Helical" evidence="8">
    <location>
        <begin position="206"/>
        <end position="229"/>
    </location>
</feature>
<proteinExistence type="inferred from homology"/>
<comment type="caution">
    <text evidence="9">The sequence shown here is derived from an EMBL/GenBank/DDBJ whole genome shotgun (WGS) entry which is preliminary data.</text>
</comment>
<sequence length="531" mass="61221">MKQNIIKHIFTVKSIFPLLLFLGYVFYRSLSFPLHDFANSYFPAHLAIYNNTPEFFLFDIYEFNNYIWSLGYNEVFADFYLNSPFNIVAFYPFAFIENAYTAKAVFNGISCILFVLSIAALIKRYGEKSHLLVYVIPVLFYVPIRNQILFGQTYFLIFALIVFSFLQIKKGKAKAGGTLLALASLLKVFPVFYGVVFVLNNNKKAIIYAVISGFLLLVLGITLTGTPVWKTYFLEVIPNAIANKSTVNFQFNSQSFDVFFKTLFIHDSYYNPNVLYNSERLYTAIIWIFKAVFLGLAFSMSFKVKKDVLALLSIWIVTLFLVQSRTATYAQILWIIPAFYIISNKMNMWKKIAFFLILFLLCNFPLSKLENLPILLRFSRMWFALILAIIVFSTFAKRKSFLFIFASIILLIPFYLSVFSNSKKLMSLYVLKTQEFFIIYDFSQTNNLLTYFALGKNGKETVTTKISVNTFNTSACKLVNNQIVLNGEQLTNDPSLKKKPVLINSKEVYYLTDSQSRRGAFTLKKININSN</sequence>
<keyword evidence="6 8" id="KW-0472">Membrane</keyword>
<keyword evidence="4 8" id="KW-0812">Transmembrane</keyword>
<feature type="transmembrane region" description="Helical" evidence="8">
    <location>
        <begin position="281"/>
        <end position="302"/>
    </location>
</feature>
<feature type="transmembrane region" description="Helical" evidence="8">
    <location>
        <begin position="309"/>
        <end position="342"/>
    </location>
</feature>
<evidence type="ECO:0000313" key="10">
    <source>
        <dbReference type="Proteomes" id="UP000605013"/>
    </source>
</evidence>
<dbReference type="EMBL" id="JAEMEF010000004">
    <property type="protein sequence ID" value="MBL7559382.1"/>
    <property type="molecule type" value="Genomic_DNA"/>
</dbReference>
<keyword evidence="2" id="KW-1003">Cell membrane</keyword>
<dbReference type="Pfam" id="PF09594">
    <property type="entry name" value="GT87"/>
    <property type="match status" value="1"/>
</dbReference>
<dbReference type="InterPro" id="IPR018584">
    <property type="entry name" value="GT87"/>
</dbReference>
<feature type="transmembrane region" description="Helical" evidence="8">
    <location>
        <begin position="378"/>
        <end position="395"/>
    </location>
</feature>
<comment type="subcellular location">
    <subcellularLocation>
        <location evidence="1">Cell membrane</location>
        <topology evidence="1">Multi-pass membrane protein</topology>
    </subcellularLocation>
</comment>
<organism evidence="9 10">
    <name type="scientific">Olleya sediminilitoris</name>
    <dbReference type="NCBI Taxonomy" id="2795739"/>
    <lineage>
        <taxon>Bacteria</taxon>
        <taxon>Pseudomonadati</taxon>
        <taxon>Bacteroidota</taxon>
        <taxon>Flavobacteriia</taxon>
        <taxon>Flavobacteriales</taxon>
        <taxon>Flavobacteriaceae</taxon>
    </lineage>
</organism>
<comment type="similarity">
    <text evidence="7">Belongs to the glycosyltransferase 87 family.</text>
</comment>
<feature type="transmembrane region" description="Helical" evidence="8">
    <location>
        <begin position="104"/>
        <end position="122"/>
    </location>
</feature>
<feature type="transmembrane region" description="Helical" evidence="8">
    <location>
        <begin position="9"/>
        <end position="27"/>
    </location>
</feature>
<feature type="transmembrane region" description="Helical" evidence="8">
    <location>
        <begin position="180"/>
        <end position="199"/>
    </location>
</feature>
<protein>
    <submittedName>
        <fullName evidence="9">DUF2029 domain-containing protein</fullName>
    </submittedName>
</protein>
<evidence type="ECO:0000256" key="2">
    <source>
        <dbReference type="ARBA" id="ARBA00022475"/>
    </source>
</evidence>
<keyword evidence="3" id="KW-0808">Transferase</keyword>
<evidence type="ECO:0000256" key="1">
    <source>
        <dbReference type="ARBA" id="ARBA00004651"/>
    </source>
</evidence>
<evidence type="ECO:0000256" key="7">
    <source>
        <dbReference type="ARBA" id="ARBA00024033"/>
    </source>
</evidence>
<name>A0ABS1WJX4_9FLAO</name>
<dbReference type="Proteomes" id="UP000605013">
    <property type="component" value="Unassembled WGS sequence"/>
</dbReference>
<accession>A0ABS1WJX4</accession>
<evidence type="ECO:0000313" key="9">
    <source>
        <dbReference type="EMBL" id="MBL7559382.1"/>
    </source>
</evidence>
<feature type="transmembrane region" description="Helical" evidence="8">
    <location>
        <begin position="148"/>
        <end position="168"/>
    </location>
</feature>
<evidence type="ECO:0000256" key="5">
    <source>
        <dbReference type="ARBA" id="ARBA00022989"/>
    </source>
</evidence>
<evidence type="ECO:0000256" key="8">
    <source>
        <dbReference type="SAM" id="Phobius"/>
    </source>
</evidence>
<keyword evidence="10" id="KW-1185">Reference proteome</keyword>
<gene>
    <name evidence="9" type="ORF">JAO71_06135</name>
</gene>